<evidence type="ECO:0000313" key="4">
    <source>
        <dbReference type="Proteomes" id="UP000282613"/>
    </source>
</evidence>
<organism evidence="5">
    <name type="scientific">Taenia asiatica</name>
    <name type="common">Asian tapeworm</name>
    <dbReference type="NCBI Taxonomy" id="60517"/>
    <lineage>
        <taxon>Eukaryota</taxon>
        <taxon>Metazoa</taxon>
        <taxon>Spiralia</taxon>
        <taxon>Lophotrochozoa</taxon>
        <taxon>Platyhelminthes</taxon>
        <taxon>Cestoda</taxon>
        <taxon>Eucestoda</taxon>
        <taxon>Cyclophyllidea</taxon>
        <taxon>Taeniidae</taxon>
        <taxon>Taenia</taxon>
    </lineage>
</organism>
<dbReference type="Proteomes" id="UP000282613">
    <property type="component" value="Unassembled WGS sequence"/>
</dbReference>
<dbReference type="OrthoDB" id="1058301at2759"/>
<dbReference type="Gene3D" id="3.20.20.190">
    <property type="entry name" value="Phosphatidylinositol (PI) phosphodiesterase"/>
    <property type="match status" value="1"/>
</dbReference>
<proteinExistence type="predicted"/>
<reference evidence="3 4" key="2">
    <citation type="submission" date="2018-11" db="EMBL/GenBank/DDBJ databases">
        <authorList>
            <consortium name="Pathogen Informatics"/>
        </authorList>
    </citation>
    <scope>NUCLEOTIDE SEQUENCE [LARGE SCALE GENOMIC DNA]</scope>
</reference>
<evidence type="ECO:0000256" key="1">
    <source>
        <dbReference type="ARBA" id="ARBA00022801"/>
    </source>
</evidence>
<evidence type="ECO:0000313" key="5">
    <source>
        <dbReference type="WBParaSite" id="TASK_0000600401-mRNA-1"/>
    </source>
</evidence>
<dbReference type="GO" id="GO:0046475">
    <property type="term" value="P:glycerophospholipid catabolic process"/>
    <property type="evidence" value="ECO:0007669"/>
    <property type="project" value="TreeGrafter"/>
</dbReference>
<protein>
    <submittedName>
        <fullName evidence="5">GP-PDE domain-containing protein</fullName>
    </submittedName>
</protein>
<evidence type="ECO:0000259" key="2">
    <source>
        <dbReference type="PROSITE" id="PS51704"/>
    </source>
</evidence>
<dbReference type="WBParaSite" id="TASK_0000600401-mRNA-1">
    <property type="protein sequence ID" value="TASK_0000600401-mRNA-1"/>
    <property type="gene ID" value="TASK_0000600401"/>
</dbReference>
<dbReference type="InterPro" id="IPR030395">
    <property type="entry name" value="GP_PDE_dom"/>
</dbReference>
<dbReference type="PROSITE" id="PS51704">
    <property type="entry name" value="GP_PDE"/>
    <property type="match status" value="1"/>
</dbReference>
<dbReference type="PANTHER" id="PTHR22958">
    <property type="entry name" value="GLYCEROPHOSPHORYL DIESTER PHOSPHODIESTERASE"/>
    <property type="match status" value="1"/>
</dbReference>
<dbReference type="AlphaFoldDB" id="A0A0R3W6Z3"/>
<keyword evidence="4" id="KW-1185">Reference proteome</keyword>
<dbReference type="InterPro" id="IPR051578">
    <property type="entry name" value="GDPD"/>
</dbReference>
<dbReference type="Pfam" id="PF03009">
    <property type="entry name" value="GDPD"/>
    <property type="match status" value="1"/>
</dbReference>
<feature type="domain" description="GP-PDE" evidence="2">
    <location>
        <begin position="191"/>
        <end position="566"/>
    </location>
</feature>
<name>A0A0R3W6Z3_TAEAS</name>
<sequence>MGRLPSVLSTALSPCSRAIIVYFCGLRSQIYSYLQVKSVRANSNPVVLENSSCLLRLGQSHETSWRIEGEMVTKRWMSMKTSDTMTGLLCRCSSEIPITKWAVEVNLTADPSSVAPPMVARFECPTNVATEEGSETVNIDSDGGELDIYYLMIRPTLPLDTGGDNSLKKNSARGFTLRPVNPAAGLDEASLLCVGHRGMGAERAETPAKEQWPENTLLSFNKAAELNVPMVELDVQPLRDSNDLVIYHSFNVATRRSNRIRPCGCPDYEIDVFGESGICNKTMPNLIPTFSLNELQDLKWGSHSKTCEKATREHEAEEVKSKARVEGEEVVNNCPISLQRGTQQAQYLPLFSEVLATVSTRLALDVELKYPQDTPNMAFRLVHEVGVNKEALEEFGHPSRYFYSINQFADNVIRILQTQGNGRGIVLSTFNADLCLALRLKQITFPVLFISRAGCERPLSAYIEAIPPPRSSTRLPPPPHSLDPRHRNTTAVIEWARLIGMDGVVIPGEPFVTTTAEGADLAHRMAAFHLACIPFGPRVSTPAFKRHAAELGLTGICIDDVHRNAW</sequence>
<dbReference type="SUPFAM" id="SSF51695">
    <property type="entry name" value="PLC-like phosphodiesterases"/>
    <property type="match status" value="1"/>
</dbReference>
<reference evidence="5" key="1">
    <citation type="submission" date="2017-02" db="UniProtKB">
        <authorList>
            <consortium name="WormBaseParasite"/>
        </authorList>
    </citation>
    <scope>IDENTIFICATION</scope>
</reference>
<gene>
    <name evidence="3" type="ORF">TASK_LOCUS6005</name>
</gene>
<dbReference type="EMBL" id="UYRS01018461">
    <property type="protein sequence ID" value="VDK35983.1"/>
    <property type="molecule type" value="Genomic_DNA"/>
</dbReference>
<dbReference type="PANTHER" id="PTHR22958:SF1">
    <property type="entry name" value="GLYCEROPHOSPHOCHOLINE PHOSPHODIESTERASE GPCPD1"/>
    <property type="match status" value="1"/>
</dbReference>
<evidence type="ECO:0000313" key="3">
    <source>
        <dbReference type="EMBL" id="VDK35983.1"/>
    </source>
</evidence>
<dbReference type="InterPro" id="IPR017946">
    <property type="entry name" value="PLC-like_Pdiesterase_TIM-brl"/>
</dbReference>
<accession>A0A0R3W6Z3</accession>
<dbReference type="GO" id="GO:0008081">
    <property type="term" value="F:phosphoric diester hydrolase activity"/>
    <property type="evidence" value="ECO:0007669"/>
    <property type="project" value="InterPro"/>
</dbReference>
<keyword evidence="1" id="KW-0378">Hydrolase</keyword>
<dbReference type="STRING" id="60517.A0A0R3W6Z3"/>